<evidence type="ECO:0000313" key="2">
    <source>
        <dbReference type="Proteomes" id="UP000006729"/>
    </source>
</evidence>
<reference evidence="1 2" key="1">
    <citation type="journal article" date="2006" name="Science">
        <title>The genome of black cottonwood, Populus trichocarpa (Torr. &amp; Gray).</title>
        <authorList>
            <person name="Tuskan G.A."/>
            <person name="Difazio S."/>
            <person name="Jansson S."/>
            <person name="Bohlmann J."/>
            <person name="Grigoriev I."/>
            <person name="Hellsten U."/>
            <person name="Putnam N."/>
            <person name="Ralph S."/>
            <person name="Rombauts S."/>
            <person name="Salamov A."/>
            <person name="Schein J."/>
            <person name="Sterck L."/>
            <person name="Aerts A."/>
            <person name="Bhalerao R.R."/>
            <person name="Bhalerao R.P."/>
            <person name="Blaudez D."/>
            <person name="Boerjan W."/>
            <person name="Brun A."/>
            <person name="Brunner A."/>
            <person name="Busov V."/>
            <person name="Campbell M."/>
            <person name="Carlson J."/>
            <person name="Chalot M."/>
            <person name="Chapman J."/>
            <person name="Chen G.L."/>
            <person name="Cooper D."/>
            <person name="Coutinho P.M."/>
            <person name="Couturier J."/>
            <person name="Covert S."/>
            <person name="Cronk Q."/>
            <person name="Cunningham R."/>
            <person name="Davis J."/>
            <person name="Degroeve S."/>
            <person name="Dejardin A."/>
            <person name="Depamphilis C."/>
            <person name="Detter J."/>
            <person name="Dirks B."/>
            <person name="Dubchak I."/>
            <person name="Duplessis S."/>
            <person name="Ehlting J."/>
            <person name="Ellis B."/>
            <person name="Gendler K."/>
            <person name="Goodstein D."/>
            <person name="Gribskov M."/>
            <person name="Grimwood J."/>
            <person name="Groover A."/>
            <person name="Gunter L."/>
            <person name="Hamberger B."/>
            <person name="Heinze B."/>
            <person name="Helariutta Y."/>
            <person name="Henrissat B."/>
            <person name="Holligan D."/>
            <person name="Holt R."/>
            <person name="Huang W."/>
            <person name="Islam-Faridi N."/>
            <person name="Jones S."/>
            <person name="Jones-Rhoades M."/>
            <person name="Jorgensen R."/>
            <person name="Joshi C."/>
            <person name="Kangasjarvi J."/>
            <person name="Karlsson J."/>
            <person name="Kelleher C."/>
            <person name="Kirkpatrick R."/>
            <person name="Kirst M."/>
            <person name="Kohler A."/>
            <person name="Kalluri U."/>
            <person name="Larimer F."/>
            <person name="Leebens-Mack J."/>
            <person name="Leple J.C."/>
            <person name="Locascio P."/>
            <person name="Lou Y."/>
            <person name="Lucas S."/>
            <person name="Martin F."/>
            <person name="Montanini B."/>
            <person name="Napoli C."/>
            <person name="Nelson D.R."/>
            <person name="Nelson C."/>
            <person name="Nieminen K."/>
            <person name="Nilsson O."/>
            <person name="Pereda V."/>
            <person name="Peter G."/>
            <person name="Philippe R."/>
            <person name="Pilate G."/>
            <person name="Poliakov A."/>
            <person name="Razumovskaya J."/>
            <person name="Richardson P."/>
            <person name="Rinaldi C."/>
            <person name="Ritland K."/>
            <person name="Rouze P."/>
            <person name="Ryaboy D."/>
            <person name="Schmutz J."/>
            <person name="Schrader J."/>
            <person name="Segerman B."/>
            <person name="Shin H."/>
            <person name="Siddiqui A."/>
            <person name="Sterky F."/>
            <person name="Terry A."/>
            <person name="Tsai C.J."/>
            <person name="Uberbacher E."/>
            <person name="Unneberg P."/>
            <person name="Vahala J."/>
            <person name="Wall K."/>
            <person name="Wessler S."/>
            <person name="Yang G."/>
            <person name="Yin T."/>
            <person name="Douglas C."/>
            <person name="Marra M."/>
            <person name="Sandberg G."/>
            <person name="Van de Peer Y."/>
            <person name="Rokhsar D."/>
        </authorList>
    </citation>
    <scope>NUCLEOTIDE SEQUENCE [LARGE SCALE GENOMIC DNA]</scope>
    <source>
        <strain evidence="2">cv. Nisqually</strain>
    </source>
</reference>
<name>A0ACC0SK32_POPTR</name>
<organism evidence="1 2">
    <name type="scientific">Populus trichocarpa</name>
    <name type="common">Western balsam poplar</name>
    <name type="synonym">Populus balsamifera subsp. trichocarpa</name>
    <dbReference type="NCBI Taxonomy" id="3694"/>
    <lineage>
        <taxon>Eukaryota</taxon>
        <taxon>Viridiplantae</taxon>
        <taxon>Streptophyta</taxon>
        <taxon>Embryophyta</taxon>
        <taxon>Tracheophyta</taxon>
        <taxon>Spermatophyta</taxon>
        <taxon>Magnoliopsida</taxon>
        <taxon>eudicotyledons</taxon>
        <taxon>Gunneridae</taxon>
        <taxon>Pentapetalae</taxon>
        <taxon>rosids</taxon>
        <taxon>fabids</taxon>
        <taxon>Malpighiales</taxon>
        <taxon>Salicaceae</taxon>
        <taxon>Saliceae</taxon>
        <taxon>Populus</taxon>
    </lineage>
</organism>
<protein>
    <submittedName>
        <fullName evidence="1">Uncharacterized protein</fullName>
    </submittedName>
</protein>
<comment type="caution">
    <text evidence="1">The sequence shown here is derived from an EMBL/GenBank/DDBJ whole genome shotgun (WGS) entry which is preliminary data.</text>
</comment>
<evidence type="ECO:0000313" key="1">
    <source>
        <dbReference type="EMBL" id="KAI9389548.1"/>
    </source>
</evidence>
<keyword evidence="2" id="KW-1185">Reference proteome</keyword>
<dbReference type="Proteomes" id="UP000006729">
    <property type="component" value="Chromosome 8"/>
</dbReference>
<dbReference type="EMBL" id="CM009297">
    <property type="protein sequence ID" value="KAI9389548.1"/>
    <property type="molecule type" value="Genomic_DNA"/>
</dbReference>
<sequence length="39" mass="4327">MVQSLCSICLLICYLMAKCHMMCFGVPLLVLPPLTNNVI</sequence>
<gene>
    <name evidence="1" type="ORF">POPTR_008G058700v4</name>
</gene>
<accession>A0ACC0SK32</accession>
<proteinExistence type="predicted"/>